<accession>A0A3B0F6T2</accession>
<reference evidence="4 5" key="1">
    <citation type="submission" date="2018-10" db="EMBL/GenBank/DDBJ databases">
        <title>Genome-guide identification and characterization of bacteria that degrade polycyclic aromatic hydrocarbons and resist hexavalent chromium simultaneously.</title>
        <authorList>
            <person name="Feng H."/>
        </authorList>
    </citation>
    <scope>NUCLEOTIDE SEQUENCE [LARGE SCALE GENOMIC DNA]</scope>
    <source>
        <strain evidence="4 5">J015</strain>
    </source>
</reference>
<evidence type="ECO:0000259" key="3">
    <source>
        <dbReference type="Pfam" id="PF13439"/>
    </source>
</evidence>
<reference evidence="5" key="2">
    <citation type="submission" date="2018-10" db="EMBL/GenBank/DDBJ databases">
        <authorList>
            <person name="Wang Y."/>
            <person name="Wang J."/>
            <person name="Yang X."/>
            <person name="Wang Z."/>
            <person name="Huang Y."/>
        </authorList>
    </citation>
    <scope>NUCLEOTIDE SEQUENCE [LARGE SCALE GENOMIC DNA]</scope>
    <source>
        <strain evidence="5">J015</strain>
    </source>
</reference>
<evidence type="ECO:0000313" key="5">
    <source>
        <dbReference type="Proteomes" id="UP000273159"/>
    </source>
</evidence>
<evidence type="ECO:0000256" key="2">
    <source>
        <dbReference type="ARBA" id="ARBA00022679"/>
    </source>
</evidence>
<dbReference type="GO" id="GO:0016757">
    <property type="term" value="F:glycosyltransferase activity"/>
    <property type="evidence" value="ECO:0007669"/>
    <property type="project" value="UniProtKB-KW"/>
</dbReference>
<keyword evidence="2 4" id="KW-0808">Transferase</keyword>
<evidence type="ECO:0000313" key="4">
    <source>
        <dbReference type="EMBL" id="RKO22596.1"/>
    </source>
</evidence>
<sequence>MRILVYPHELAMGGSQINALDLAGAVRDLGHDVFVFATPGVLQDRVEELRLPYIEAPPSRYAVDLATIRKLRAAVRELDIDIVHPYEWNAIVNTVFGPCLTAHTRAVMTVLSMDVPDFLPRHIPLIVGTQGLADLEGQRRSNIHVIEPPIDTEFNKPRDNSSLRRELGIDNQSLVISIVGRLTSDLGKVEGVLTAVGLVDRLAAAGKLTLLVAGDGEGATAVRELSTQVNRRHGRKVVHVLGNVLDPRPVYDAADIVLGMGSSALRGMSFGKPLIVQGHSGFWLTCSPDTESRFLKDGWFGGTGAGEAELEQALSGLLKDPSRRVRLGAYGRRLVEERFSLNGAAEHLLGIYRMQLSTKQRAAAKTVSIARTGVETLKFRLALKLQEHSSAADGS</sequence>
<dbReference type="Pfam" id="PF13692">
    <property type="entry name" value="Glyco_trans_1_4"/>
    <property type="match status" value="1"/>
</dbReference>
<dbReference type="Pfam" id="PF13439">
    <property type="entry name" value="Glyco_transf_4"/>
    <property type="match status" value="1"/>
</dbReference>
<organism evidence="4 5">
    <name type="scientific">Pseudarthrobacter phenanthrenivorans</name>
    <name type="common">Arthrobacter phenanthrenivorans</name>
    <dbReference type="NCBI Taxonomy" id="361575"/>
    <lineage>
        <taxon>Bacteria</taxon>
        <taxon>Bacillati</taxon>
        <taxon>Actinomycetota</taxon>
        <taxon>Actinomycetes</taxon>
        <taxon>Micrococcales</taxon>
        <taxon>Micrococcaceae</taxon>
        <taxon>Pseudarthrobacter</taxon>
    </lineage>
</organism>
<dbReference type="SUPFAM" id="SSF53756">
    <property type="entry name" value="UDP-Glycosyltransferase/glycogen phosphorylase"/>
    <property type="match status" value="1"/>
</dbReference>
<dbReference type="AlphaFoldDB" id="A0A3B0F6T2"/>
<dbReference type="EMBL" id="RBNH01000012">
    <property type="protein sequence ID" value="RKO22596.1"/>
    <property type="molecule type" value="Genomic_DNA"/>
</dbReference>
<gene>
    <name evidence="4" type="ORF">D7Z96_13605</name>
</gene>
<dbReference type="PANTHER" id="PTHR12526">
    <property type="entry name" value="GLYCOSYLTRANSFERASE"/>
    <property type="match status" value="1"/>
</dbReference>
<dbReference type="RefSeq" id="WP_120692859.1">
    <property type="nucleotide sequence ID" value="NZ_RBNH01000012.1"/>
</dbReference>
<dbReference type="Proteomes" id="UP000273159">
    <property type="component" value="Unassembled WGS sequence"/>
</dbReference>
<proteinExistence type="predicted"/>
<keyword evidence="1" id="KW-0328">Glycosyltransferase</keyword>
<evidence type="ECO:0000256" key="1">
    <source>
        <dbReference type="ARBA" id="ARBA00022676"/>
    </source>
</evidence>
<comment type="caution">
    <text evidence="4">The sequence shown here is derived from an EMBL/GenBank/DDBJ whole genome shotgun (WGS) entry which is preliminary data.</text>
</comment>
<dbReference type="CDD" id="cd03801">
    <property type="entry name" value="GT4_PimA-like"/>
    <property type="match status" value="1"/>
</dbReference>
<feature type="domain" description="Glycosyltransferase subfamily 4-like N-terminal" evidence="3">
    <location>
        <begin position="12"/>
        <end position="109"/>
    </location>
</feature>
<dbReference type="Gene3D" id="3.40.50.2000">
    <property type="entry name" value="Glycogen Phosphorylase B"/>
    <property type="match status" value="2"/>
</dbReference>
<protein>
    <submittedName>
        <fullName evidence="4">Glycosyltransferase</fullName>
    </submittedName>
</protein>
<name>A0A3B0F6T2_PSEPS</name>
<dbReference type="InterPro" id="IPR028098">
    <property type="entry name" value="Glyco_trans_4-like_N"/>
</dbReference>